<dbReference type="InterPro" id="IPR001296">
    <property type="entry name" value="Glyco_trans_1"/>
</dbReference>
<gene>
    <name evidence="3" type="ordered locus">Caur_2129</name>
</gene>
<keyword evidence="4" id="KW-1185">Reference proteome</keyword>
<dbReference type="Pfam" id="PF00534">
    <property type="entry name" value="Glycos_transf_1"/>
    <property type="match status" value="1"/>
</dbReference>
<evidence type="ECO:0000313" key="4">
    <source>
        <dbReference type="Proteomes" id="UP000002008"/>
    </source>
</evidence>
<dbReference type="EnsemblBacteria" id="ABY35341">
    <property type="protein sequence ID" value="ABY35341"/>
    <property type="gene ID" value="Caur_2129"/>
</dbReference>
<evidence type="ECO:0000259" key="1">
    <source>
        <dbReference type="Pfam" id="PF00534"/>
    </source>
</evidence>
<dbReference type="PANTHER" id="PTHR12526">
    <property type="entry name" value="GLYCOSYLTRANSFERASE"/>
    <property type="match status" value="1"/>
</dbReference>
<dbReference type="Pfam" id="PF13579">
    <property type="entry name" value="Glyco_trans_4_4"/>
    <property type="match status" value="1"/>
</dbReference>
<feature type="domain" description="Glycosyltransferase subfamily 4-like N-terminal" evidence="2">
    <location>
        <begin position="18"/>
        <end position="198"/>
    </location>
</feature>
<keyword evidence="3" id="KW-0808">Transferase</keyword>
<dbReference type="eggNOG" id="COG0438">
    <property type="taxonomic scope" value="Bacteria"/>
</dbReference>
<dbReference type="CAZy" id="GT4">
    <property type="family name" value="Glycosyltransferase Family 4"/>
</dbReference>
<evidence type="ECO:0000259" key="2">
    <source>
        <dbReference type="Pfam" id="PF13579"/>
    </source>
</evidence>
<protein>
    <submittedName>
        <fullName evidence="3">Glycosyl transferase group 1</fullName>
    </submittedName>
</protein>
<dbReference type="AlphaFoldDB" id="A9WF26"/>
<dbReference type="STRING" id="324602.Caur_2129"/>
<name>A9WF26_CHLAA</name>
<dbReference type="KEGG" id="cau:Caur_2129"/>
<dbReference type="CDD" id="cd03794">
    <property type="entry name" value="GT4_WbuB-like"/>
    <property type="match status" value="1"/>
</dbReference>
<dbReference type="InterPro" id="IPR028098">
    <property type="entry name" value="Glyco_trans_4-like_N"/>
</dbReference>
<dbReference type="Gene3D" id="3.40.50.2000">
    <property type="entry name" value="Glycogen Phosphorylase B"/>
    <property type="match status" value="2"/>
</dbReference>
<reference evidence="4" key="1">
    <citation type="journal article" date="2011" name="BMC Genomics">
        <title>Complete genome sequence of the filamentous anoxygenic phototrophic bacterium Chloroflexus aurantiacus.</title>
        <authorList>
            <person name="Tang K.H."/>
            <person name="Barry K."/>
            <person name="Chertkov O."/>
            <person name="Dalin E."/>
            <person name="Han C.S."/>
            <person name="Hauser L.J."/>
            <person name="Honchak B.M."/>
            <person name="Karbach L.E."/>
            <person name="Land M.L."/>
            <person name="Lapidus A."/>
            <person name="Larimer F.W."/>
            <person name="Mikhailova N."/>
            <person name="Pitluck S."/>
            <person name="Pierson B.K."/>
            <person name="Blankenship R.E."/>
        </authorList>
    </citation>
    <scope>NUCLEOTIDE SEQUENCE [LARGE SCALE GENOMIC DNA]</scope>
    <source>
        <strain evidence="4">ATCC 29366 / DSM 635 / J-10-fl</strain>
    </source>
</reference>
<dbReference type="HOGENOM" id="CLU_009583_11_2_0"/>
<sequence length="411" mass="46032">MHILYLHQYFTTRTGVGGTRSYEFARFFIQQGHRVTMVTAANRQEPWSGGLWRRRVVDGINVVEVRAGYADYSRGTAISYGQRIIAFLLFALASLIAVVRVERPDVVFATSTPLTIGIPGMLASRWHRVPLVFEVRDLWPEAPIQMGVLRHPLLILAARWLERAIYRRSQHIIALSPGMRQGVIDAGVAPEKISVIPNAADLDLFHPQRGGRHWRQQLGNPPFLVLYFGTMGEANDLSQVIEAARVLQHQGRNDILIVLAGQGRQRSWLEEQSRHYGLRNVRFLDPLSKAEVADLVAAADVCLTIFKAISVLATCSPNKLFDSLAAGKPVIVNTPGWLQHLVTEHQCGRYARAGDPADLAAQIVYMCDHPEFTRQAGRNARLLAEQRFDRRRLASEVLAVLGAAVYQELRV</sequence>
<dbReference type="SUPFAM" id="SSF53756">
    <property type="entry name" value="UDP-Glycosyltransferase/glycogen phosphorylase"/>
    <property type="match status" value="1"/>
</dbReference>
<dbReference type="InParanoid" id="A9WF26"/>
<feature type="domain" description="Glycosyl transferase family 1" evidence="1">
    <location>
        <begin position="217"/>
        <end position="381"/>
    </location>
</feature>
<dbReference type="EMBL" id="CP000909">
    <property type="protein sequence ID" value="ABY35341.1"/>
    <property type="molecule type" value="Genomic_DNA"/>
</dbReference>
<organism evidence="3 4">
    <name type="scientific">Chloroflexus aurantiacus (strain ATCC 29366 / DSM 635 / J-10-fl)</name>
    <dbReference type="NCBI Taxonomy" id="324602"/>
    <lineage>
        <taxon>Bacteria</taxon>
        <taxon>Bacillati</taxon>
        <taxon>Chloroflexota</taxon>
        <taxon>Chloroflexia</taxon>
        <taxon>Chloroflexales</taxon>
        <taxon>Chloroflexineae</taxon>
        <taxon>Chloroflexaceae</taxon>
        <taxon>Chloroflexus</taxon>
    </lineage>
</organism>
<proteinExistence type="predicted"/>
<dbReference type="PATRIC" id="fig|324602.8.peg.2411"/>
<dbReference type="Proteomes" id="UP000002008">
    <property type="component" value="Chromosome"/>
</dbReference>
<accession>A9WF26</accession>
<dbReference type="RefSeq" id="WP_012257995.1">
    <property type="nucleotide sequence ID" value="NC_010175.1"/>
</dbReference>
<dbReference type="PANTHER" id="PTHR12526:SF638">
    <property type="entry name" value="SPORE COAT PROTEIN SA"/>
    <property type="match status" value="1"/>
</dbReference>
<dbReference type="GO" id="GO:0016757">
    <property type="term" value="F:glycosyltransferase activity"/>
    <property type="evidence" value="ECO:0000318"/>
    <property type="project" value="GO_Central"/>
</dbReference>
<evidence type="ECO:0000313" key="3">
    <source>
        <dbReference type="EMBL" id="ABY35341.1"/>
    </source>
</evidence>